<feature type="domain" description="Transglutaminase-like" evidence="3">
    <location>
        <begin position="8"/>
        <end position="122"/>
    </location>
</feature>
<proteinExistence type="predicted"/>
<evidence type="ECO:0000259" key="3">
    <source>
        <dbReference type="Pfam" id="PF01841"/>
    </source>
</evidence>
<dbReference type="AlphaFoldDB" id="A0A2M6Z1X3"/>
<feature type="transmembrane region" description="Helical" evidence="2">
    <location>
        <begin position="252"/>
        <end position="271"/>
    </location>
</feature>
<name>A0A2M6Z1X3_9BACT</name>
<comment type="caution">
    <text evidence="4">The sequence shown here is derived from an EMBL/GenBank/DDBJ whole genome shotgun (WGS) entry which is preliminary data.</text>
</comment>
<gene>
    <name evidence="4" type="ORF">COS93_02650</name>
</gene>
<reference evidence="5" key="1">
    <citation type="submission" date="2017-09" db="EMBL/GenBank/DDBJ databases">
        <title>Depth-based differentiation of microbial function through sediment-hosted aquifers and enrichment of novel symbionts in the deep terrestrial subsurface.</title>
        <authorList>
            <person name="Probst A.J."/>
            <person name="Ladd B."/>
            <person name="Jarett J.K."/>
            <person name="Geller-Mcgrath D.E."/>
            <person name="Sieber C.M.K."/>
            <person name="Emerson J.B."/>
            <person name="Anantharaman K."/>
            <person name="Thomas B.C."/>
            <person name="Malmstrom R."/>
            <person name="Stieglmeier M."/>
            <person name="Klingl A."/>
            <person name="Woyke T."/>
            <person name="Ryan C.M."/>
            <person name="Banfield J.F."/>
        </authorList>
    </citation>
    <scope>NUCLEOTIDE SEQUENCE [LARGE SCALE GENOMIC DNA]</scope>
</reference>
<dbReference type="InterPro" id="IPR002931">
    <property type="entry name" value="Transglutaminase-like"/>
</dbReference>
<keyword evidence="2" id="KW-1133">Transmembrane helix</keyword>
<sequence length="550" mass="64077">MNNNLSNLVLEIIKGETTPEGKIKKISQFLRNKIKYKITIIGDPQKTLELGFGSCLDKAILFDELAKTAGLKSRYRITLIDMKKALIDLSSVNSKFFPEFLSFFPHFLNEVFLNGVWQKFDCSGDSDTDRIFYKNGLTIGEPGNYEFKKEYIKKELGAFNEISDVLKNPDIYYFFTQLKSDKRKFYKIAKFINLSFFKERNEKIKGLEKMRPLNEIINDLDNLVYKYGGFPQEIEITKEEVRGVYGIVGARYPIFIYLTIFFVLSRIITSVPFSSFVYFYLGYGFLANALIHFLVKKNEHSPGIKVAINASVLLFLLEMFIFALMIYFTMPFFITIFGSVLWFAVLGYLTYSSGGARGWAAGGVAVASIYTFLFSFVFISLVLFWEYTGIGASHLNIYGFFYQKPYYAMSFLALSFLYFLIHDANNLFIWRELKYKSKTLEERTKELEILKEQLDEKVKERTIELEKAKSELEESKTVLEIKVKARTRELEELTETLDEKVKERTAELQKRINELERFHKVTVGRELKMIELKKELKKIKEEEKIKGRSI</sequence>
<dbReference type="InterPro" id="IPR038765">
    <property type="entry name" value="Papain-like_cys_pep_sf"/>
</dbReference>
<dbReference type="EMBL" id="PEWP01000054">
    <property type="protein sequence ID" value="PIU46401.1"/>
    <property type="molecule type" value="Genomic_DNA"/>
</dbReference>
<keyword evidence="2" id="KW-0812">Transmembrane</keyword>
<keyword evidence="2" id="KW-0472">Membrane</keyword>
<feature type="transmembrane region" description="Helical" evidence="2">
    <location>
        <begin position="363"/>
        <end position="385"/>
    </location>
</feature>
<dbReference type="Pfam" id="PF01841">
    <property type="entry name" value="Transglut_core"/>
    <property type="match status" value="1"/>
</dbReference>
<evidence type="ECO:0000256" key="1">
    <source>
        <dbReference type="SAM" id="Coils"/>
    </source>
</evidence>
<protein>
    <recommendedName>
        <fullName evidence="3">Transglutaminase-like domain-containing protein</fullName>
    </recommendedName>
</protein>
<dbReference type="Gene3D" id="3.10.620.30">
    <property type="match status" value="1"/>
</dbReference>
<evidence type="ECO:0000313" key="5">
    <source>
        <dbReference type="Proteomes" id="UP000228777"/>
    </source>
</evidence>
<feature type="coiled-coil region" evidence="1">
    <location>
        <begin position="437"/>
        <end position="510"/>
    </location>
</feature>
<feature type="transmembrane region" description="Helical" evidence="2">
    <location>
        <begin position="277"/>
        <end position="295"/>
    </location>
</feature>
<evidence type="ECO:0000256" key="2">
    <source>
        <dbReference type="SAM" id="Phobius"/>
    </source>
</evidence>
<evidence type="ECO:0000313" key="4">
    <source>
        <dbReference type="EMBL" id="PIU46401.1"/>
    </source>
</evidence>
<feature type="transmembrane region" description="Helical" evidence="2">
    <location>
        <begin position="307"/>
        <end position="326"/>
    </location>
</feature>
<organism evidence="4 5">
    <name type="scientific">bacterium (Candidatus Gribaldobacteria) CG07_land_8_20_14_0_80_33_18</name>
    <dbReference type="NCBI Taxonomy" id="2014272"/>
    <lineage>
        <taxon>Bacteria</taxon>
        <taxon>Candidatus Gribaldobacteria</taxon>
    </lineage>
</organism>
<feature type="transmembrane region" description="Helical" evidence="2">
    <location>
        <begin position="332"/>
        <end position="351"/>
    </location>
</feature>
<accession>A0A2M6Z1X3</accession>
<keyword evidence="1" id="KW-0175">Coiled coil</keyword>
<dbReference type="SUPFAM" id="SSF54001">
    <property type="entry name" value="Cysteine proteinases"/>
    <property type="match status" value="1"/>
</dbReference>
<feature type="transmembrane region" description="Helical" evidence="2">
    <location>
        <begin position="405"/>
        <end position="421"/>
    </location>
</feature>
<dbReference type="Proteomes" id="UP000228777">
    <property type="component" value="Unassembled WGS sequence"/>
</dbReference>